<sequence>MQTKLVIHLSASGPATFGVFQIENLEELCDKLIDIGVSPDEVMVCHIGESALKAFSCNKLQVGKLEQDICRNNLLRDIEGSVTNSGLCQVFSQWAFISSSIPKDWQAFIARDIHIPARSSGKIAYLLNKYLNSNTPFKVCMSDKWFSIKESGYPPFDVPVYATNDEGTVLPCAVELTSFNISHGKCWEYPVGDFFHIELEKITHYKYLVGPNGLL</sequence>
<protein>
    <submittedName>
        <fullName evidence="1">Uncharacterized protein</fullName>
    </submittedName>
</protein>
<comment type="caution">
    <text evidence="1">The sequence shown here is derived from an EMBL/GenBank/DDBJ whole genome shotgun (WGS) entry which is preliminary data.</text>
</comment>
<dbReference type="RefSeq" id="WP_107684496.1">
    <property type="nucleotide sequence ID" value="NZ_PZKL01000045.1"/>
</dbReference>
<name>A0A2T4MW99_AERVE</name>
<proteinExistence type="predicted"/>
<dbReference type="AlphaFoldDB" id="A0A2T4MW99"/>
<dbReference type="EMBL" id="PZKL01000045">
    <property type="protein sequence ID" value="PTH78871.1"/>
    <property type="molecule type" value="Genomic_DNA"/>
</dbReference>
<gene>
    <name evidence="1" type="ORF">DAA48_20735</name>
</gene>
<evidence type="ECO:0000313" key="1">
    <source>
        <dbReference type="EMBL" id="PTH78871.1"/>
    </source>
</evidence>
<accession>A0A2T4MW99</accession>
<dbReference type="Proteomes" id="UP000241986">
    <property type="component" value="Unassembled WGS sequence"/>
</dbReference>
<organism evidence="1 2">
    <name type="scientific">Aeromonas veronii</name>
    <dbReference type="NCBI Taxonomy" id="654"/>
    <lineage>
        <taxon>Bacteria</taxon>
        <taxon>Pseudomonadati</taxon>
        <taxon>Pseudomonadota</taxon>
        <taxon>Gammaproteobacteria</taxon>
        <taxon>Aeromonadales</taxon>
        <taxon>Aeromonadaceae</taxon>
        <taxon>Aeromonas</taxon>
    </lineage>
</organism>
<reference evidence="1 2" key="1">
    <citation type="submission" date="2018-03" db="EMBL/GenBank/DDBJ databases">
        <title>Aeromonas veronii whole genome sequencing and analysis.</title>
        <authorList>
            <person name="Xie H."/>
            <person name="Liu T."/>
            <person name="Wang K."/>
        </authorList>
    </citation>
    <scope>NUCLEOTIDE SEQUENCE [LARGE SCALE GENOMIC DNA]</scope>
    <source>
        <strain evidence="1 2">XH.VA.1</strain>
    </source>
</reference>
<evidence type="ECO:0000313" key="2">
    <source>
        <dbReference type="Proteomes" id="UP000241986"/>
    </source>
</evidence>